<dbReference type="Gene3D" id="2.130.10.10">
    <property type="entry name" value="YVTN repeat-like/Quinoprotein amine dehydrogenase"/>
    <property type="match status" value="2"/>
</dbReference>
<comment type="similarity">
    <text evidence="3">Belongs to the THOC3 family.</text>
</comment>
<dbReference type="EMBL" id="JAHMUF010000004">
    <property type="protein sequence ID" value="KAG7195231.1"/>
    <property type="molecule type" value="Genomic_DNA"/>
</dbReference>
<evidence type="ECO:0000256" key="3">
    <source>
        <dbReference type="ARBA" id="ARBA00046343"/>
    </source>
</evidence>
<feature type="compositionally biased region" description="Basic and acidic residues" evidence="5">
    <location>
        <begin position="345"/>
        <end position="410"/>
    </location>
</feature>
<dbReference type="PROSITE" id="PS50082">
    <property type="entry name" value="WD_REPEATS_2"/>
    <property type="match status" value="1"/>
</dbReference>
<dbReference type="PROSITE" id="PS50294">
    <property type="entry name" value="WD_REPEATS_REGION"/>
    <property type="match status" value="1"/>
</dbReference>
<dbReference type="RefSeq" id="XP_043050778.1">
    <property type="nucleotide sequence ID" value="XM_043194454.1"/>
</dbReference>
<reference evidence="6" key="1">
    <citation type="submission" date="2021-03" db="EMBL/GenBank/DDBJ databases">
        <authorList>
            <person name="Palmer J.M."/>
        </authorList>
    </citation>
    <scope>NUCLEOTIDE SEQUENCE</scope>
    <source>
        <strain evidence="6">ARV_011</strain>
    </source>
</reference>
<dbReference type="PANTHER" id="PTHR22839:SF0">
    <property type="entry name" value="THO COMPLEX SUBUNIT 3"/>
    <property type="match status" value="1"/>
</dbReference>
<dbReference type="InterPro" id="IPR015943">
    <property type="entry name" value="WD40/YVTN_repeat-like_dom_sf"/>
</dbReference>
<sequence length="418" mass="47949">MSAVNKKFFEDFTSIPIRDQSLPNHFDAGEVIHIALNFTGTRLAYSRSDGSVRIWSMMNEGGRESVVIESPHTKPVELLCFNPQEEFVFLTVARDEYIRVWRTNGVLQREVQVKSPVNKSGKGSDKANVILQHVGYSSDGQIVVVADREGWIYGFDALFAPIFSVDVGEYVYSIMWFHFEHKYFACGLQDGSIPIFELVEKSSEHQLLYEIRKLTTLRGHRSSVTCLAIDPRGIYFAAGSNEGVVLIWKNETMLVTRVISDIDEAVTDLDISRDGTYVAVSFDRTASGKIYDISLGDKIYDIPNSLSGSQVTPQIRWFPQKTTFVYVGDKGRNVVLMKRPEEGLRKRADDKMGRLGDGDGVKGRDIRDSRTNKDHRENRDKRITRESRESRESRDNRDRDIRHRDKDTQKRRLHHQRY</sequence>
<organism evidence="6 7">
    <name type="scientific">Scheffersomyces spartinae</name>
    <dbReference type="NCBI Taxonomy" id="45513"/>
    <lineage>
        <taxon>Eukaryota</taxon>
        <taxon>Fungi</taxon>
        <taxon>Dikarya</taxon>
        <taxon>Ascomycota</taxon>
        <taxon>Saccharomycotina</taxon>
        <taxon>Pichiomycetes</taxon>
        <taxon>Debaryomycetaceae</taxon>
        <taxon>Scheffersomyces</taxon>
    </lineage>
</organism>
<dbReference type="PANTHER" id="PTHR22839">
    <property type="entry name" value="THO COMPLEX SUBUNIT 3 THO3"/>
    <property type="match status" value="1"/>
</dbReference>
<dbReference type="SUPFAM" id="SSF50978">
    <property type="entry name" value="WD40 repeat-like"/>
    <property type="match status" value="1"/>
</dbReference>
<dbReference type="OrthoDB" id="340259at2759"/>
<evidence type="ECO:0000256" key="1">
    <source>
        <dbReference type="ARBA" id="ARBA00022574"/>
    </source>
</evidence>
<dbReference type="InterPro" id="IPR036322">
    <property type="entry name" value="WD40_repeat_dom_sf"/>
</dbReference>
<dbReference type="Proteomes" id="UP000790833">
    <property type="component" value="Unassembled WGS sequence"/>
</dbReference>
<dbReference type="Pfam" id="PF00400">
    <property type="entry name" value="WD40"/>
    <property type="match status" value="2"/>
</dbReference>
<feature type="region of interest" description="Disordered" evidence="5">
    <location>
        <begin position="345"/>
        <end position="418"/>
    </location>
</feature>
<gene>
    <name evidence="6" type="ORF">KQ657_003757</name>
</gene>
<dbReference type="GO" id="GO:0000445">
    <property type="term" value="C:THO complex part of transcription export complex"/>
    <property type="evidence" value="ECO:0007669"/>
    <property type="project" value="TreeGrafter"/>
</dbReference>
<dbReference type="GO" id="GO:0006406">
    <property type="term" value="P:mRNA export from nucleus"/>
    <property type="evidence" value="ECO:0007669"/>
    <property type="project" value="InterPro"/>
</dbReference>
<accession>A0A9P7VCZ3</accession>
<dbReference type="AlphaFoldDB" id="A0A9P7VCZ3"/>
<dbReference type="SMART" id="SM00320">
    <property type="entry name" value="WD40"/>
    <property type="match status" value="5"/>
</dbReference>
<evidence type="ECO:0000256" key="5">
    <source>
        <dbReference type="SAM" id="MobiDB-lite"/>
    </source>
</evidence>
<keyword evidence="7" id="KW-1185">Reference proteome</keyword>
<dbReference type="InterPro" id="IPR001680">
    <property type="entry name" value="WD40_rpt"/>
</dbReference>
<feature type="repeat" description="WD" evidence="4">
    <location>
        <begin position="217"/>
        <end position="249"/>
    </location>
</feature>
<protein>
    <submittedName>
        <fullName evidence="6">Uncharacterized protein</fullName>
    </submittedName>
</protein>
<dbReference type="GeneID" id="66117131"/>
<evidence type="ECO:0000313" key="6">
    <source>
        <dbReference type="EMBL" id="KAG7195231.1"/>
    </source>
</evidence>
<comment type="caution">
    <text evidence="6">The sequence shown here is derived from an EMBL/GenBank/DDBJ whole genome shotgun (WGS) entry which is preliminary data.</text>
</comment>
<evidence type="ECO:0000313" key="7">
    <source>
        <dbReference type="Proteomes" id="UP000790833"/>
    </source>
</evidence>
<name>A0A9P7VCZ3_9ASCO</name>
<dbReference type="InterPro" id="IPR040132">
    <property type="entry name" value="Tex1/THOC3"/>
</dbReference>
<evidence type="ECO:0000256" key="4">
    <source>
        <dbReference type="PROSITE-ProRule" id="PRU00221"/>
    </source>
</evidence>
<evidence type="ECO:0000256" key="2">
    <source>
        <dbReference type="ARBA" id="ARBA00022737"/>
    </source>
</evidence>
<keyword evidence="1 4" id="KW-0853">WD repeat</keyword>
<keyword evidence="2" id="KW-0677">Repeat</keyword>
<proteinExistence type="inferred from homology"/>